<dbReference type="KEGG" id="dli:dnl_38280"/>
<dbReference type="InterPro" id="IPR022573">
    <property type="entry name" value="DUF2887"/>
</dbReference>
<dbReference type="EMBL" id="CP061799">
    <property type="protein sequence ID" value="QTA81491.1"/>
    <property type="molecule type" value="Genomic_DNA"/>
</dbReference>
<protein>
    <submittedName>
        <fullName evidence="2">DUF2887</fullName>
    </submittedName>
</protein>
<organism evidence="2 3">
    <name type="scientific">Desulfonema limicola</name>
    <dbReference type="NCBI Taxonomy" id="45656"/>
    <lineage>
        <taxon>Bacteria</taxon>
        <taxon>Pseudomonadati</taxon>
        <taxon>Thermodesulfobacteriota</taxon>
        <taxon>Desulfobacteria</taxon>
        <taxon>Desulfobacterales</taxon>
        <taxon>Desulfococcaceae</taxon>
        <taxon>Desulfonema</taxon>
    </lineage>
</organism>
<keyword evidence="3" id="KW-1185">Reference proteome</keyword>
<sequence>MIILKTKGSYGMKKERKKQSQSKGTDDPFYKLMKIGGEAVLKLIGINQPDNYEARAIVLKEKKLYPDIVAVPVNDKNRDMVFIEFQGYKDTMIRHRTAAKIMLSCAQENYTGPVCGAVIYTDASFKEAAAPLSMKSLAGSFELKGRLEEIVLSEYTAKQLIAVDPRLIILAPFTISKRIRREKLSNICREWKESVCQTYEKELQKDVIEILGLFILNRFRKLSLKEVISMMNFDLAKTEAGKELINMGLIDGLEKGEKKGLQKGLQTARDMLIWMFEEKWGEAPEHITNAIMKISVNETLNELFKVMVKSNSRDTFEKSLIQALVD</sequence>
<dbReference type="Proteomes" id="UP000663720">
    <property type="component" value="Chromosome"/>
</dbReference>
<proteinExistence type="predicted"/>
<feature type="region of interest" description="Disordered" evidence="1">
    <location>
        <begin position="1"/>
        <end position="25"/>
    </location>
</feature>
<evidence type="ECO:0000313" key="3">
    <source>
        <dbReference type="Proteomes" id="UP000663720"/>
    </source>
</evidence>
<evidence type="ECO:0000256" key="1">
    <source>
        <dbReference type="SAM" id="MobiDB-lite"/>
    </source>
</evidence>
<reference evidence="2" key="1">
    <citation type="journal article" date="2021" name="Microb. Physiol.">
        <title>Proteogenomic Insights into the Physiology of Marine, Sulfate-Reducing, Filamentous Desulfonema limicola and Desulfonema magnum.</title>
        <authorList>
            <person name="Schnaars V."/>
            <person name="Wohlbrand L."/>
            <person name="Scheve S."/>
            <person name="Hinrichs C."/>
            <person name="Reinhardt R."/>
            <person name="Rabus R."/>
        </authorList>
    </citation>
    <scope>NUCLEOTIDE SEQUENCE</scope>
    <source>
        <strain evidence="2">5ac10</strain>
    </source>
</reference>
<gene>
    <name evidence="2" type="ORF">dnl_38280</name>
</gene>
<evidence type="ECO:0000313" key="2">
    <source>
        <dbReference type="EMBL" id="QTA81491.1"/>
    </source>
</evidence>
<dbReference type="Pfam" id="PF11103">
    <property type="entry name" value="DUF2887"/>
    <property type="match status" value="1"/>
</dbReference>
<name>A0A975GHI1_9BACT</name>
<accession>A0A975GHI1</accession>
<dbReference type="AlphaFoldDB" id="A0A975GHI1"/>